<evidence type="ECO:0000313" key="3">
    <source>
        <dbReference type="EMBL" id="MFC3164254.1"/>
    </source>
</evidence>
<dbReference type="InterPro" id="IPR002035">
    <property type="entry name" value="VWF_A"/>
</dbReference>
<accession>A0ABV7I4T2</accession>
<name>A0ABV7I4T2_9HYPH</name>
<keyword evidence="1" id="KW-1133">Transmembrane helix</keyword>
<dbReference type="Gene3D" id="3.40.50.410">
    <property type="entry name" value="von Willebrand factor, type A domain"/>
    <property type="match status" value="2"/>
</dbReference>
<dbReference type="Pfam" id="PF13400">
    <property type="entry name" value="Tad"/>
    <property type="match status" value="1"/>
</dbReference>
<feature type="domain" description="VWFA" evidence="2">
    <location>
        <begin position="139"/>
        <end position="192"/>
    </location>
</feature>
<protein>
    <submittedName>
        <fullName evidence="3">Pilus assembly protein TadG-related protein</fullName>
    </submittedName>
</protein>
<proteinExistence type="predicted"/>
<dbReference type="InterPro" id="IPR028087">
    <property type="entry name" value="Tad_N"/>
</dbReference>
<dbReference type="PROSITE" id="PS50234">
    <property type="entry name" value="VWFA"/>
    <property type="match status" value="1"/>
</dbReference>
<dbReference type="RefSeq" id="WP_378143581.1">
    <property type="nucleotide sequence ID" value="NZ_JBHRTG010000019.1"/>
</dbReference>
<dbReference type="SUPFAM" id="SSF53300">
    <property type="entry name" value="vWA-like"/>
    <property type="match status" value="1"/>
</dbReference>
<comment type="caution">
    <text evidence="3">The sequence shown here is derived from an EMBL/GenBank/DDBJ whole genome shotgun (WGS) entry which is preliminary data.</text>
</comment>
<organism evidence="3 4">
    <name type="scientific">Ciceribacter thiooxidans</name>
    <dbReference type="NCBI Taxonomy" id="1969821"/>
    <lineage>
        <taxon>Bacteria</taxon>
        <taxon>Pseudomonadati</taxon>
        <taxon>Pseudomonadota</taxon>
        <taxon>Alphaproteobacteria</taxon>
        <taxon>Hyphomicrobiales</taxon>
        <taxon>Rhizobiaceae</taxon>
        <taxon>Ciceribacter</taxon>
    </lineage>
</organism>
<gene>
    <name evidence="3" type="ORF">ACFOHV_13325</name>
</gene>
<evidence type="ECO:0000313" key="4">
    <source>
        <dbReference type="Proteomes" id="UP001595647"/>
    </source>
</evidence>
<keyword evidence="1" id="KW-0472">Membrane</keyword>
<dbReference type="EMBL" id="JBHRTG010000019">
    <property type="protein sequence ID" value="MFC3164254.1"/>
    <property type="molecule type" value="Genomic_DNA"/>
</dbReference>
<keyword evidence="1" id="KW-0812">Transmembrane</keyword>
<dbReference type="Proteomes" id="UP001595647">
    <property type="component" value="Unassembled WGS sequence"/>
</dbReference>
<dbReference type="InterPro" id="IPR036465">
    <property type="entry name" value="vWFA_dom_sf"/>
</dbReference>
<feature type="transmembrane region" description="Helical" evidence="1">
    <location>
        <begin position="12"/>
        <end position="35"/>
    </location>
</feature>
<evidence type="ECO:0000256" key="1">
    <source>
        <dbReference type="SAM" id="Phobius"/>
    </source>
</evidence>
<sequence length="464" mass="50162">MSSYPGKFARDIRGNFGVLTAILFATIALAIGIAIDVSVALNRKMEIQAAADAAVLWAAGHYEDGMDLAPLEPTVQAYLSTNSNDTAELLSGPTLTSDGDLCLIAKSQVPTTFMRIASIEMVPVSVKACALPMNQNQIEIALVLDVSSSMIEQNRFVPMQTAVTSFLNGLASDGELPSNVRISIVPFSSRVNFGMHYSGWFTSYNGLPAIPTRWTNPQSVYSSSKYGFSKWLDGQTWLAYTSTNYYWTGCAEPRADVDMRTTGNLTDRSLGDAPPSDVGFVAMDSNPQSAQSFCPPPITELSGDLAALTTVVDGLTSEGSTRLDAGMLAGWYTLSPRWAKAWETGQPLEYGKTAKKYVVFMTDGGMNVKYGPSDTDKLDWLCDKERTSACNKIAVNALLSTCSKMKTAGIKIYSISYSNDADVTNIRDCSSGTGYYYSASVSSIEAVYKKIAEEVVVQALRLSR</sequence>
<reference evidence="4" key="1">
    <citation type="journal article" date="2019" name="Int. J. Syst. Evol. Microbiol.">
        <title>The Global Catalogue of Microorganisms (GCM) 10K type strain sequencing project: providing services to taxonomists for standard genome sequencing and annotation.</title>
        <authorList>
            <consortium name="The Broad Institute Genomics Platform"/>
            <consortium name="The Broad Institute Genome Sequencing Center for Infectious Disease"/>
            <person name="Wu L."/>
            <person name="Ma J."/>
        </authorList>
    </citation>
    <scope>NUCLEOTIDE SEQUENCE [LARGE SCALE GENOMIC DNA]</scope>
    <source>
        <strain evidence="4">KCTC 52231</strain>
    </source>
</reference>
<evidence type="ECO:0000259" key="2">
    <source>
        <dbReference type="PROSITE" id="PS50234"/>
    </source>
</evidence>
<keyword evidence="4" id="KW-1185">Reference proteome</keyword>